<feature type="domain" description="WWE" evidence="17">
    <location>
        <begin position="350"/>
        <end position="426"/>
    </location>
</feature>
<keyword evidence="2 15" id="KW-0328">Glycosyltransferase</keyword>
<evidence type="ECO:0000256" key="12">
    <source>
        <dbReference type="ARBA" id="ARBA00023242"/>
    </source>
</evidence>
<keyword evidence="4" id="KW-0548">Nucleotidyltransferase</keyword>
<dbReference type="GO" id="GO:0016779">
    <property type="term" value="F:nucleotidyltransferase activity"/>
    <property type="evidence" value="ECO:0007669"/>
    <property type="project" value="UniProtKB-KW"/>
</dbReference>
<dbReference type="SUPFAM" id="SSF51069">
    <property type="entry name" value="Carbonic anhydrase"/>
    <property type="match status" value="1"/>
</dbReference>
<protein>
    <recommendedName>
        <fullName evidence="15">Poly [ADP-ribose] polymerase</fullName>
        <shortName evidence="15">PARP</shortName>
        <ecNumber evidence="15">2.4.2.-</ecNumber>
    </recommendedName>
</protein>
<dbReference type="PANTHER" id="PTHR10459">
    <property type="entry name" value="DNA LIGASE"/>
    <property type="match status" value="1"/>
</dbReference>
<dbReference type="Pfam" id="PF05406">
    <property type="entry name" value="WGR"/>
    <property type="match status" value="1"/>
</dbReference>
<evidence type="ECO:0000256" key="7">
    <source>
        <dbReference type="ARBA" id="ARBA00022765"/>
    </source>
</evidence>
<dbReference type="Gene3D" id="3.90.228.10">
    <property type="match status" value="1"/>
</dbReference>
<keyword evidence="22" id="KW-1185">Reference proteome</keyword>
<dbReference type="Pfam" id="PF02825">
    <property type="entry name" value="WWE"/>
    <property type="match status" value="1"/>
</dbReference>
<dbReference type="GO" id="GO:0003677">
    <property type="term" value="F:DNA binding"/>
    <property type="evidence" value="ECO:0007669"/>
    <property type="project" value="UniProtKB-KW"/>
</dbReference>
<dbReference type="Gene3D" id="3.10.200.10">
    <property type="entry name" value="Alpha carbonic anhydrase"/>
    <property type="match status" value="1"/>
</dbReference>
<dbReference type="PROSITE" id="PS50918">
    <property type="entry name" value="WWE"/>
    <property type="match status" value="1"/>
</dbReference>
<dbReference type="InterPro" id="IPR012317">
    <property type="entry name" value="Poly(ADP-ribose)pol_cat_dom"/>
</dbReference>
<dbReference type="Gene3D" id="1.20.142.10">
    <property type="entry name" value="Poly(ADP-ribose) polymerase, regulatory domain"/>
    <property type="match status" value="1"/>
</dbReference>
<keyword evidence="3 15" id="KW-0808">Transferase</keyword>
<dbReference type="GO" id="GO:0070212">
    <property type="term" value="P:protein poly-ADP-ribosylation"/>
    <property type="evidence" value="ECO:0007669"/>
    <property type="project" value="TreeGrafter"/>
</dbReference>
<dbReference type="FunFam" id="1.20.142.10:FF:000002">
    <property type="entry name" value="Poly [ADP-ribose] polymerase"/>
    <property type="match status" value="1"/>
</dbReference>
<dbReference type="FunFam" id="3.90.228.10:FF:000002">
    <property type="entry name" value="Poly [ADP-ribose] polymerase"/>
    <property type="match status" value="1"/>
</dbReference>
<dbReference type="InterPro" id="IPR036616">
    <property type="entry name" value="Poly(ADP-ribose)pol_reg_dom_sf"/>
</dbReference>
<dbReference type="GO" id="GO:0006302">
    <property type="term" value="P:double-strand break repair"/>
    <property type="evidence" value="ECO:0007669"/>
    <property type="project" value="TreeGrafter"/>
</dbReference>
<dbReference type="PROSITE" id="PS51059">
    <property type="entry name" value="PARP_CATALYTIC"/>
    <property type="match status" value="1"/>
</dbReference>
<keyword evidence="7" id="KW-0013">ADP-ribosylation</keyword>
<feature type="compositionally biased region" description="Basic and acidic residues" evidence="16">
    <location>
        <begin position="551"/>
        <end position="566"/>
    </location>
</feature>
<evidence type="ECO:0000256" key="1">
    <source>
        <dbReference type="ARBA" id="ARBA00004123"/>
    </source>
</evidence>
<evidence type="ECO:0000256" key="5">
    <source>
        <dbReference type="ARBA" id="ARBA00022723"/>
    </source>
</evidence>
<dbReference type="GO" id="GO:1990404">
    <property type="term" value="F:NAD+-protein mono-ADP-ribosyltransferase activity"/>
    <property type="evidence" value="ECO:0007669"/>
    <property type="project" value="TreeGrafter"/>
</dbReference>
<dbReference type="SUPFAM" id="SSF47587">
    <property type="entry name" value="Domain of poly(ADP-ribose) polymerase"/>
    <property type="match status" value="1"/>
</dbReference>
<reference evidence="21 22" key="2">
    <citation type="submission" date="2018-11" db="EMBL/GenBank/DDBJ databases">
        <authorList>
            <consortium name="Pathogen Informatics"/>
        </authorList>
    </citation>
    <scope>NUCLEOTIDE SEQUENCE [LARGE SCALE GENOMIC DNA]</scope>
</reference>
<evidence type="ECO:0000256" key="11">
    <source>
        <dbReference type="ARBA" id="ARBA00023125"/>
    </source>
</evidence>
<keyword evidence="11" id="KW-0238">DNA-binding</keyword>
<dbReference type="InterPro" id="IPR037197">
    <property type="entry name" value="WWE_dom_sf"/>
</dbReference>
<evidence type="ECO:0000256" key="9">
    <source>
        <dbReference type="ARBA" id="ARBA00022833"/>
    </source>
</evidence>
<dbReference type="STRING" id="6280.A0A0N4TJ99"/>
<dbReference type="GO" id="GO:0003950">
    <property type="term" value="F:NAD+ poly-ADP-ribosyltransferase activity"/>
    <property type="evidence" value="ECO:0007669"/>
    <property type="project" value="UniProtKB-UniRule"/>
</dbReference>
<dbReference type="CDD" id="cd01437">
    <property type="entry name" value="parp_like"/>
    <property type="match status" value="1"/>
</dbReference>
<dbReference type="InterPro" id="IPR036398">
    <property type="entry name" value="CA_dom_sf"/>
</dbReference>
<dbReference type="InterPro" id="IPR008893">
    <property type="entry name" value="WGR_domain"/>
</dbReference>
<dbReference type="EMBL" id="UZAD01013133">
    <property type="protein sequence ID" value="VDN89517.1"/>
    <property type="molecule type" value="Genomic_DNA"/>
</dbReference>
<evidence type="ECO:0000256" key="15">
    <source>
        <dbReference type="RuleBase" id="RU362114"/>
    </source>
</evidence>
<keyword evidence="6" id="KW-0677">Repeat</keyword>
<dbReference type="SUPFAM" id="SSF142921">
    <property type="entry name" value="WGR domain-like"/>
    <property type="match status" value="1"/>
</dbReference>
<feature type="domain" description="PARP alpha-helical" evidence="19">
    <location>
        <begin position="736"/>
        <end position="853"/>
    </location>
</feature>
<dbReference type="Proteomes" id="UP000278627">
    <property type="component" value="Unassembled WGS sequence"/>
</dbReference>
<name>A0A0N4TJ99_BRUPA</name>
<dbReference type="PROSITE" id="PS51977">
    <property type="entry name" value="WGR"/>
    <property type="match status" value="1"/>
</dbReference>
<accession>A0A0N4TJ99</accession>
<dbReference type="PROSITE" id="PS51060">
    <property type="entry name" value="PARP_ALPHA_HD"/>
    <property type="match status" value="1"/>
</dbReference>
<keyword evidence="5" id="KW-0479">Metal-binding</keyword>
<dbReference type="SUPFAM" id="SSF56399">
    <property type="entry name" value="ADP-ribosylation"/>
    <property type="match status" value="1"/>
</dbReference>
<dbReference type="WBParaSite" id="BPAG_0000836901-mRNA-1">
    <property type="protein sequence ID" value="BPAG_0000836901-mRNA-1"/>
    <property type="gene ID" value="BPAG_0000836901"/>
</dbReference>
<dbReference type="CDD" id="cd08003">
    <property type="entry name" value="WGR_PARP2_like"/>
    <property type="match status" value="1"/>
</dbReference>
<dbReference type="PANTHER" id="PTHR10459:SF60">
    <property type="entry name" value="POLY [ADP-RIBOSE] POLYMERASE 2"/>
    <property type="match status" value="1"/>
</dbReference>
<evidence type="ECO:0000256" key="8">
    <source>
        <dbReference type="ARBA" id="ARBA00022771"/>
    </source>
</evidence>
<evidence type="ECO:0000256" key="3">
    <source>
        <dbReference type="ARBA" id="ARBA00022679"/>
    </source>
</evidence>
<feature type="domain" description="WGR" evidence="20">
    <location>
        <begin position="613"/>
        <end position="710"/>
    </location>
</feature>
<sequence length="1083" mass="125159">MFENHISIRLIDLLFEDIKNCDSNENLCQTGMQQSPIIIDANTMERKNDSKRIFTFIGFNHHKIIRFYTLNFGPTELSITSFDRGPWLEYNEKTFALYKIRFIFKYGIKGGLHRLINFGAMEKPVGEILMEFEQCHKNPKEKKYFFVSTILILANQTKLKMDIDMSGKEIINFNYMFDGIPIPKYPVDKKLSSKRIQLLLDLKHFIPKSFTGAMSYVGSFFEGDCREGVTYLIFDTPIAIEPGLHLTNFYSKNINLTRSVQDERQAQYYMSPNIEFVERDHESKKLCESVTTQISDKVSANAYSDDFQDFFDQKSLDETIQPKLPTVVEEMDDLGKSENNTVGDVEANDQNDWNADNAGLFQKLVWEYELSRGRWIKYDNVVNKKLNDNITHGITEFEMDESKLQVDFNSMKQKNLDTGFVRSIRCAIRNDEDLYRVWEYLDSKRRWRSVGPVSAVTLENAFVNESGHVKILLSGMNFVADFDTNLIRSDDGSTEYKIRSHISNAEPSMSSKPVPRVERLRAAKRIAARTDIPSLESKQKFDGSSKLQPTGKEDDRNDTNGDDDKSKSRRKGNVNSENQKSNDSSTDNKSDLKKVILKGIAAVDPECHELVGTTHVYTEFNNVYDALLNQTSAQCNKNKFFIIQLLESDIEKRYWVWFRWGRVGYKGQTSLNPCGANLTLAKKLFCDKFKNKTANEWTERANFDKISGKYDYLPSDYSKLIEEEMNENEDKEKKVESKLDPYLLHLLNIICDIRTMEETMTELEYDATKAPLGKVTDEQIKAGYAALTKIEEYIKKKDFSSNFIETVNNYYTKIPHFFGMRQPPMIKTMEQLKTEIKLLEALNGIGVAVRTFRKEGDVNIHPIDRHYINMKCEISLLSVNDPIYQLVDNYLQWTHAPTHIMYQMRIRNLYAVNRSGEREEFMFDIGNRKLLWHGSRLTNWYSILSQGLRIAPLEAPKTGYMFGKGIYFADMSTKSANYCYPQENKPGFLVLAQVALGEMNELLQADFHASKLPEGKNSTKGLGLIVPDPTTYITLDDCEVLCGKPITLQPKDTIFPLVYNEYIVYDVKQIWIRYLVEIDFIFN</sequence>
<comment type="catalytic activity">
    <reaction evidence="14">
        <text>NAD(+) + (ADP-D-ribosyl)n-acceptor = nicotinamide + (ADP-D-ribosyl)n+1-acceptor + H(+).</text>
        <dbReference type="EC" id="2.4.2.30"/>
    </reaction>
</comment>
<feature type="domain" description="PARP catalytic" evidence="18">
    <location>
        <begin position="861"/>
        <end position="1083"/>
    </location>
</feature>
<gene>
    <name evidence="21" type="ORF">BPAG_LOCUS8331</name>
</gene>
<dbReference type="SMART" id="SM00773">
    <property type="entry name" value="WGR"/>
    <property type="match status" value="1"/>
</dbReference>
<dbReference type="SUPFAM" id="SSF117839">
    <property type="entry name" value="WWE domain"/>
    <property type="match status" value="2"/>
</dbReference>
<comment type="subcellular location">
    <subcellularLocation>
        <location evidence="1">Nucleus</location>
    </subcellularLocation>
</comment>
<evidence type="ECO:0000256" key="16">
    <source>
        <dbReference type="SAM" id="MobiDB-lite"/>
    </source>
</evidence>
<evidence type="ECO:0000313" key="21">
    <source>
        <dbReference type="EMBL" id="VDN89517.1"/>
    </source>
</evidence>
<dbReference type="EC" id="2.4.2.-" evidence="15"/>
<dbReference type="Gene3D" id="2.20.140.10">
    <property type="entry name" value="WGR domain"/>
    <property type="match status" value="1"/>
</dbReference>
<evidence type="ECO:0000313" key="23">
    <source>
        <dbReference type="WBParaSite" id="BPAG_0000836901-mRNA-1"/>
    </source>
</evidence>
<dbReference type="FunFam" id="2.20.140.10:FF:000001">
    <property type="entry name" value="Poly [ADP-ribose] polymerase"/>
    <property type="match status" value="1"/>
</dbReference>
<dbReference type="Gene3D" id="3.30.720.50">
    <property type="match status" value="1"/>
</dbReference>
<dbReference type="InterPro" id="IPR036930">
    <property type="entry name" value="WGR_dom_sf"/>
</dbReference>
<dbReference type="GO" id="GO:0008270">
    <property type="term" value="F:zinc ion binding"/>
    <property type="evidence" value="ECO:0007669"/>
    <property type="project" value="UniProtKB-KW"/>
</dbReference>
<dbReference type="InterPro" id="IPR050800">
    <property type="entry name" value="ARTD/PARP"/>
</dbReference>
<evidence type="ECO:0000259" key="18">
    <source>
        <dbReference type="PROSITE" id="PS51059"/>
    </source>
</evidence>
<evidence type="ECO:0000256" key="10">
    <source>
        <dbReference type="ARBA" id="ARBA00023027"/>
    </source>
</evidence>
<organism evidence="23">
    <name type="scientific">Brugia pahangi</name>
    <name type="common">Filarial nematode worm</name>
    <dbReference type="NCBI Taxonomy" id="6280"/>
    <lineage>
        <taxon>Eukaryota</taxon>
        <taxon>Metazoa</taxon>
        <taxon>Ecdysozoa</taxon>
        <taxon>Nematoda</taxon>
        <taxon>Chromadorea</taxon>
        <taxon>Rhabditida</taxon>
        <taxon>Spirurina</taxon>
        <taxon>Spiruromorpha</taxon>
        <taxon>Filarioidea</taxon>
        <taxon>Onchocercidae</taxon>
        <taxon>Brugia</taxon>
    </lineage>
</organism>
<evidence type="ECO:0000256" key="2">
    <source>
        <dbReference type="ARBA" id="ARBA00022676"/>
    </source>
</evidence>
<feature type="region of interest" description="Disordered" evidence="16">
    <location>
        <begin position="533"/>
        <end position="589"/>
    </location>
</feature>
<dbReference type="AlphaFoldDB" id="A0A0N4TJ99"/>
<evidence type="ECO:0000313" key="22">
    <source>
        <dbReference type="Proteomes" id="UP000278627"/>
    </source>
</evidence>
<evidence type="ECO:0000259" key="20">
    <source>
        <dbReference type="PROSITE" id="PS51977"/>
    </source>
</evidence>
<dbReference type="InterPro" id="IPR004170">
    <property type="entry name" value="WWE_dom"/>
</dbReference>
<comment type="similarity">
    <text evidence="13">Belongs to the ARTD/PARP family.</text>
</comment>
<proteinExistence type="inferred from homology"/>
<dbReference type="Pfam" id="PF00644">
    <property type="entry name" value="PARP"/>
    <property type="match status" value="1"/>
</dbReference>
<dbReference type="GO" id="GO:0005730">
    <property type="term" value="C:nucleolus"/>
    <property type="evidence" value="ECO:0007669"/>
    <property type="project" value="TreeGrafter"/>
</dbReference>
<dbReference type="InterPro" id="IPR004102">
    <property type="entry name" value="Poly(ADP-ribose)pol_reg_dom"/>
</dbReference>
<evidence type="ECO:0000256" key="14">
    <source>
        <dbReference type="ARBA" id="ARBA00033987"/>
    </source>
</evidence>
<evidence type="ECO:0000259" key="17">
    <source>
        <dbReference type="PROSITE" id="PS50918"/>
    </source>
</evidence>
<keyword evidence="10 15" id="KW-0520">NAD</keyword>
<evidence type="ECO:0000256" key="13">
    <source>
        <dbReference type="ARBA" id="ARBA00024347"/>
    </source>
</evidence>
<reference evidence="23" key="1">
    <citation type="submission" date="2016-04" db="UniProtKB">
        <authorList>
            <consortium name="WormBaseParasite"/>
        </authorList>
    </citation>
    <scope>IDENTIFICATION</scope>
</reference>
<keyword evidence="9" id="KW-0862">Zinc</keyword>
<keyword evidence="8" id="KW-0863">Zinc-finger</keyword>
<keyword evidence="12" id="KW-0539">Nucleus</keyword>
<evidence type="ECO:0000256" key="4">
    <source>
        <dbReference type="ARBA" id="ARBA00022695"/>
    </source>
</evidence>
<evidence type="ECO:0000256" key="6">
    <source>
        <dbReference type="ARBA" id="ARBA00022737"/>
    </source>
</evidence>
<dbReference type="Pfam" id="PF02877">
    <property type="entry name" value="PARP_reg"/>
    <property type="match status" value="1"/>
</dbReference>
<evidence type="ECO:0000259" key="19">
    <source>
        <dbReference type="PROSITE" id="PS51060"/>
    </source>
</evidence>